<feature type="transmembrane region" description="Helical" evidence="6">
    <location>
        <begin position="318"/>
        <end position="337"/>
    </location>
</feature>
<dbReference type="STRING" id="1633631.GCA_001442925_01871"/>
<proteinExistence type="predicted"/>
<evidence type="ECO:0000313" key="10">
    <source>
        <dbReference type="Proteomes" id="UP000182011"/>
    </source>
</evidence>
<evidence type="ECO:0000313" key="11">
    <source>
        <dbReference type="Proteomes" id="UP000182200"/>
    </source>
</evidence>
<dbReference type="InterPro" id="IPR051449">
    <property type="entry name" value="ABC-2_transporter_component"/>
</dbReference>
<evidence type="ECO:0000256" key="2">
    <source>
        <dbReference type="ARBA" id="ARBA00022475"/>
    </source>
</evidence>
<evidence type="ECO:0000313" key="8">
    <source>
        <dbReference type="EMBL" id="CUS82883.1"/>
    </source>
</evidence>
<protein>
    <submittedName>
        <fullName evidence="9">ABC-2 type transport system permease protein</fullName>
    </submittedName>
</protein>
<feature type="domain" description="ABC-2 type transporter transmembrane" evidence="7">
    <location>
        <begin position="19"/>
        <end position="391"/>
    </location>
</feature>
<dbReference type="PANTHER" id="PTHR30294">
    <property type="entry name" value="MEMBRANE COMPONENT OF ABC TRANSPORTER YHHJ-RELATED"/>
    <property type="match status" value="1"/>
</dbReference>
<evidence type="ECO:0000256" key="6">
    <source>
        <dbReference type="SAM" id="Phobius"/>
    </source>
</evidence>
<dbReference type="EMBL" id="CZVI01000006">
    <property type="protein sequence ID" value="CUS82883.1"/>
    <property type="molecule type" value="Genomic_DNA"/>
</dbReference>
<keyword evidence="11" id="KW-1185">Reference proteome</keyword>
<dbReference type="Proteomes" id="UP000182011">
    <property type="component" value="Unassembled WGS sequence"/>
</dbReference>
<feature type="transmembrane region" description="Helical" evidence="6">
    <location>
        <begin position="20"/>
        <end position="42"/>
    </location>
</feature>
<keyword evidence="3 6" id="KW-0812">Transmembrane</keyword>
<accession>A0A0S4NC40</accession>
<accession>A0A0P1M1W6</accession>
<evidence type="ECO:0000256" key="3">
    <source>
        <dbReference type="ARBA" id="ARBA00022692"/>
    </source>
</evidence>
<accession>A0A0P1M0E5</accession>
<sequence length="418" mass="47319">MKKIFSIAWWEYITKVRTKTFLISLVLMPVFIFVFSVLPTVLMEKFKATQKVIGVVDLSGWIFDDFNKKISEEFKLPNGRQNYIIVKITTPTSSDDINEIKKYANQLVITGKIEGYIIIPKNFGEDTLSFQYIAQNVGNLNDLERFRSVLHEILIGANLEKYGVGKDKVKQIIKTVKYTTIKISKRGEEEKTDFIGIFFSSYIFIFALMILVLTGGQMLIRSVVEEKSNRVVELLLSSCTANQLMAGKIIGLGMVGLTQMLVWALIGFYFISGYALTSINLEVLGISLIYFVLGYLFYSAIFVAIGAPVNSEYEAQQVAGYVGILMFLPIAFAFLIMQNPDLPFIKILSFIPIFTPSFMVARIPIKMPALWEILGTIFVLALSILVMIWVAGRIFRIAILSYGKFPSFKELISWIQTK</sequence>
<dbReference type="Proteomes" id="UP000182200">
    <property type="component" value="Unassembled WGS sequence"/>
</dbReference>
<evidence type="ECO:0000259" key="7">
    <source>
        <dbReference type="Pfam" id="PF12698"/>
    </source>
</evidence>
<accession>A0A0P1LZM3</accession>
<feature type="transmembrane region" description="Helical" evidence="6">
    <location>
        <begin position="369"/>
        <end position="391"/>
    </location>
</feature>
<dbReference type="RefSeq" id="WP_047134500.1">
    <property type="nucleotide sequence ID" value="NZ_CZVI01000006.1"/>
</dbReference>
<keyword evidence="2" id="KW-1003">Cell membrane</keyword>
<evidence type="ECO:0000256" key="1">
    <source>
        <dbReference type="ARBA" id="ARBA00004651"/>
    </source>
</evidence>
<keyword evidence="4 6" id="KW-1133">Transmembrane helix</keyword>
<dbReference type="GO" id="GO:0140359">
    <property type="term" value="F:ABC-type transporter activity"/>
    <property type="evidence" value="ECO:0007669"/>
    <property type="project" value="InterPro"/>
</dbReference>
<evidence type="ECO:0000256" key="4">
    <source>
        <dbReference type="ARBA" id="ARBA00022989"/>
    </source>
</evidence>
<feature type="transmembrane region" description="Helical" evidence="6">
    <location>
        <begin position="344"/>
        <end position="363"/>
    </location>
</feature>
<dbReference type="Pfam" id="PF12698">
    <property type="entry name" value="ABC2_membrane_3"/>
    <property type="match status" value="1"/>
</dbReference>
<comment type="subcellular location">
    <subcellularLocation>
        <location evidence="1">Cell membrane</location>
        <topology evidence="1">Multi-pass membrane protein</topology>
    </subcellularLocation>
</comment>
<organism evidence="9 10">
    <name type="scientific">Candidatus Kryptonium thompsonii</name>
    <dbReference type="NCBI Taxonomy" id="1633631"/>
    <lineage>
        <taxon>Bacteria</taxon>
        <taxon>Pseudomonadati</taxon>
        <taxon>Candidatus Kryptoniota</taxon>
        <taxon>Candidatus Kryptonium</taxon>
    </lineage>
</organism>
<gene>
    <name evidence="9" type="ORF">JGI4_01876</name>
    <name evidence="8" type="ORF">JGI8_00641</name>
</gene>
<dbReference type="EMBL" id="FAOP01000007">
    <property type="protein sequence ID" value="CUU07718.1"/>
    <property type="molecule type" value="Genomic_DNA"/>
</dbReference>
<evidence type="ECO:0000313" key="9">
    <source>
        <dbReference type="EMBL" id="CUU07718.1"/>
    </source>
</evidence>
<dbReference type="InterPro" id="IPR013525">
    <property type="entry name" value="ABC2_TM"/>
</dbReference>
<dbReference type="PANTHER" id="PTHR30294:SF29">
    <property type="entry name" value="MULTIDRUG ABC TRANSPORTER PERMEASE YBHS-RELATED"/>
    <property type="match status" value="1"/>
</dbReference>
<accession>A0A0N7MNK7</accession>
<keyword evidence="5 6" id="KW-0472">Membrane</keyword>
<feature type="transmembrane region" description="Helical" evidence="6">
    <location>
        <begin position="194"/>
        <end position="220"/>
    </location>
</feature>
<accession>A0A0P1N0X8</accession>
<reference evidence="8 11" key="1">
    <citation type="submission" date="2015-11" db="EMBL/GenBank/DDBJ databases">
        <authorList>
            <person name="Varghese N."/>
        </authorList>
    </citation>
    <scope>NUCLEOTIDE SEQUENCE [LARGE SCALE GENOMIC DNA]</scope>
    <source>
        <strain evidence="8 11">JGI-8</strain>
    </source>
</reference>
<dbReference type="GO" id="GO:0005886">
    <property type="term" value="C:plasma membrane"/>
    <property type="evidence" value="ECO:0007669"/>
    <property type="project" value="UniProtKB-SubCell"/>
</dbReference>
<feature type="transmembrane region" description="Helical" evidence="6">
    <location>
        <begin position="249"/>
        <end position="271"/>
    </location>
</feature>
<accession>A0A0N7MQV3</accession>
<name>A0A0P1M1W6_9BACT</name>
<reference evidence="9 10" key="2">
    <citation type="submission" date="2015-11" db="EMBL/GenBank/DDBJ databases">
        <authorList>
            <person name="Zhang Y."/>
            <person name="Guo Z."/>
        </authorList>
    </citation>
    <scope>NUCLEOTIDE SEQUENCE [LARGE SCALE GENOMIC DNA]</scope>
    <source>
        <strain evidence="9">JGI-4</strain>
    </source>
</reference>
<feature type="transmembrane region" description="Helical" evidence="6">
    <location>
        <begin position="283"/>
        <end position="306"/>
    </location>
</feature>
<dbReference type="AlphaFoldDB" id="A0A0P1M1W6"/>
<evidence type="ECO:0000256" key="5">
    <source>
        <dbReference type="ARBA" id="ARBA00023136"/>
    </source>
</evidence>